<reference evidence="1" key="1">
    <citation type="submission" date="2006-05" db="EMBL/GenBank/DDBJ databases">
        <title>Complete sequence of chromosome 2 of Burkholderia cenocepacia AU 1054.</title>
        <authorList>
            <consortium name="US DOE Joint Genome Institute"/>
            <person name="Copeland A."/>
            <person name="Lucas S."/>
            <person name="Lapidus A."/>
            <person name="Barry K."/>
            <person name="Detter J.C."/>
            <person name="Glavina del Rio T."/>
            <person name="Hammon N."/>
            <person name="Israni S."/>
            <person name="Dalin E."/>
            <person name="Tice H."/>
            <person name="Pitluck S."/>
            <person name="Chain P."/>
            <person name="Malfatti S."/>
            <person name="Shin M."/>
            <person name="Vergez L."/>
            <person name="Schmutz J."/>
            <person name="Larimer F."/>
            <person name="Land M."/>
            <person name="Hauser L."/>
            <person name="Kyrpides N."/>
            <person name="Lykidis A."/>
            <person name="LiPuma J.J."/>
            <person name="Konstantinidis K."/>
            <person name="Tiedje J.M."/>
            <person name="Richardson P."/>
        </authorList>
    </citation>
    <scope>NUCLEOTIDE SEQUENCE [LARGE SCALE GENOMIC DNA]</scope>
    <source>
        <strain evidence="1">AU 1054</strain>
    </source>
</reference>
<evidence type="ECO:0000313" key="1">
    <source>
        <dbReference type="EMBL" id="ABF79977.1"/>
    </source>
</evidence>
<dbReference type="HOGENOM" id="CLU_2380598_0_0_4"/>
<dbReference type="EMBL" id="CP000379">
    <property type="protein sequence ID" value="ABF79977.1"/>
    <property type="molecule type" value="Genomic_DNA"/>
</dbReference>
<accession>A0A0H2Y0I1</accession>
<protein>
    <submittedName>
        <fullName evidence="1">Uncharacterized protein</fullName>
    </submittedName>
</protein>
<dbReference type="AlphaFoldDB" id="A0A0H2Y0I1"/>
<name>A0A0H2Y0I1_BURO1</name>
<organism evidence="1">
    <name type="scientific">Burkholderia orbicola (strain AU 1054)</name>
    <dbReference type="NCBI Taxonomy" id="331271"/>
    <lineage>
        <taxon>Bacteria</taxon>
        <taxon>Pseudomonadati</taxon>
        <taxon>Pseudomonadota</taxon>
        <taxon>Betaproteobacteria</taxon>
        <taxon>Burkholderiales</taxon>
        <taxon>Burkholderiaceae</taxon>
        <taxon>Burkholderia</taxon>
        <taxon>Burkholderia cepacia complex</taxon>
        <taxon>Burkholderia orbicola</taxon>
    </lineage>
</organism>
<gene>
    <name evidence="1" type="ordered locus">Bcen_5103</name>
</gene>
<sequence length="94" mass="10492">MQSDCNAIPYYLVLRTDGPPYVLNADRHVLRRAASPLLRAFARTRGAPTSIEDDAWSDFSGSESISLLERTEMRAYALVRGAESEHQLRLLAAL</sequence>
<proteinExistence type="predicted"/>